<name>A0A949TJ38_9CLOT</name>
<evidence type="ECO:0000313" key="2">
    <source>
        <dbReference type="Proteomes" id="UP000694308"/>
    </source>
</evidence>
<reference evidence="1" key="1">
    <citation type="submission" date="2020-12" db="EMBL/GenBank/DDBJ databases">
        <title>Clostridium thailandense sp. nov., a novel acetogenic bacterium isolated from peat land soil in Thailand.</title>
        <authorList>
            <person name="Chaikitkaew S."/>
            <person name="Birkeland N.K."/>
        </authorList>
    </citation>
    <scope>NUCLEOTIDE SEQUENCE</scope>
    <source>
        <strain evidence="1">PL3</strain>
    </source>
</reference>
<protein>
    <submittedName>
        <fullName evidence="1">Uncharacterized protein</fullName>
    </submittedName>
</protein>
<organism evidence="1 2">
    <name type="scientific">Clostridium thailandense</name>
    <dbReference type="NCBI Taxonomy" id="2794346"/>
    <lineage>
        <taxon>Bacteria</taxon>
        <taxon>Bacillati</taxon>
        <taxon>Bacillota</taxon>
        <taxon>Clostridia</taxon>
        <taxon>Eubacteriales</taxon>
        <taxon>Clostridiaceae</taxon>
        <taxon>Clostridium</taxon>
    </lineage>
</organism>
<keyword evidence="2" id="KW-1185">Reference proteome</keyword>
<gene>
    <name evidence="1" type="ORF">I6U48_00870</name>
</gene>
<sequence length="515" mass="60603">MCKSTDVPGSIAGYYYQILLACRELTSDTPDLEAVGVEAEADVRVIKSGTKKSIEAKFHKKNMARYDGEIIKTIYNFYRNSHDDEALEFSTNVAPTKDHKDFFDNWNNKSLTEEEMNMYILKCLFKHCCFNVNNYKKNYSEYKSSIIKKDGKEEKEPYYMDRLQSEIFNVKIDDSELDKYSLVNSMTLDKEFSKKLSFAFYDTKKLDTIKKLKEDINRNLKKICKRNKRSITENDYDKIRDLMIDKFFMIITYNTELPSDHTFNELKKFSKDDLEDCIKNYNVQKAAWLNNEKINNLIRALENEEKNFIDSVEMTQDSARVQELINRRSEIQQLFLNKIIDVDRYNKFIFIYTLKDFDSFEVILKLINQLTILSVYKNINIDDISFFIDNNKSLDNVFIKDLLNYSFKACPPSYRNFRAIIQVFYDSTNQKYSIDPNQIVIFQADFGSNENPCKKKEDSLNCVLDIAATDENLEKEIALYKSINYRCSACIYLTDKDEDTLDNIHSFLCCRGCKK</sequence>
<accession>A0A949TJ38</accession>
<dbReference type="Proteomes" id="UP000694308">
    <property type="component" value="Unassembled WGS sequence"/>
</dbReference>
<comment type="caution">
    <text evidence="1">The sequence shown here is derived from an EMBL/GenBank/DDBJ whole genome shotgun (WGS) entry which is preliminary data.</text>
</comment>
<evidence type="ECO:0000313" key="1">
    <source>
        <dbReference type="EMBL" id="MBV7271472.1"/>
    </source>
</evidence>
<dbReference type="RefSeq" id="WP_218318508.1">
    <property type="nucleotide sequence ID" value="NZ_JAEEGC010000004.1"/>
</dbReference>
<dbReference type="PROSITE" id="PS51257">
    <property type="entry name" value="PROKAR_LIPOPROTEIN"/>
    <property type="match status" value="1"/>
</dbReference>
<dbReference type="AlphaFoldDB" id="A0A949TJ38"/>
<proteinExistence type="predicted"/>
<dbReference type="EMBL" id="JAEEGC010000004">
    <property type="protein sequence ID" value="MBV7271472.1"/>
    <property type="molecule type" value="Genomic_DNA"/>
</dbReference>